<comment type="caution">
    <text evidence="3">The sequence shown here is derived from an EMBL/GenBank/DDBJ whole genome shotgun (WGS) entry which is preliminary data.</text>
</comment>
<feature type="domain" description="Isochorismatase-like" evidence="2">
    <location>
        <begin position="11"/>
        <end position="193"/>
    </location>
</feature>
<name>A0ABS5Z6F4_9GAMM</name>
<evidence type="ECO:0000256" key="1">
    <source>
        <dbReference type="ARBA" id="ARBA00022801"/>
    </source>
</evidence>
<dbReference type="PANTHER" id="PTHR43540">
    <property type="entry name" value="PEROXYUREIDOACRYLATE/UREIDOACRYLATE AMIDOHYDROLASE-RELATED"/>
    <property type="match status" value="1"/>
</dbReference>
<sequence>MIKKYPDLANSAVVIIDVQSDYISDTTTLLDQQQASLFEQFPEFSEKVNLLLFNARKNKIPVIHVREKDNCQKSVWLPWWNMLHPPGNIALGEGTPEPYAKELNNEKVFIKWTYDLFHSVGDEFEAYLKHNNIKRLFMCGVLTKACVMFSANSAFCKGYEVYILEDCCADRNKAHHDAILNIYDGYHLKVISSNNLWKKVN</sequence>
<keyword evidence="1 3" id="KW-0378">Hydrolase</keyword>
<evidence type="ECO:0000259" key="2">
    <source>
        <dbReference type="Pfam" id="PF00857"/>
    </source>
</evidence>
<dbReference type="PANTHER" id="PTHR43540:SF1">
    <property type="entry name" value="ISOCHORISMATASE HYDROLASE"/>
    <property type="match status" value="1"/>
</dbReference>
<proteinExistence type="predicted"/>
<dbReference type="EMBL" id="JAGSOY010000002">
    <property type="protein sequence ID" value="MBU2709629.1"/>
    <property type="molecule type" value="Genomic_DNA"/>
</dbReference>
<dbReference type="Proteomes" id="UP000690515">
    <property type="component" value="Unassembled WGS sequence"/>
</dbReference>
<reference evidence="3 4" key="1">
    <citation type="submission" date="2021-04" db="EMBL/GenBank/DDBJ databases">
        <authorList>
            <person name="Pira H."/>
            <person name="Risdian C."/>
            <person name="Wink J."/>
        </authorList>
    </citation>
    <scope>NUCLEOTIDE SEQUENCE [LARGE SCALE GENOMIC DNA]</scope>
    <source>
        <strain evidence="3 4">WH53</strain>
    </source>
</reference>
<dbReference type="Pfam" id="PF00857">
    <property type="entry name" value="Isochorismatase"/>
    <property type="match status" value="1"/>
</dbReference>
<dbReference type="SUPFAM" id="SSF52499">
    <property type="entry name" value="Isochorismatase-like hydrolases"/>
    <property type="match status" value="1"/>
</dbReference>
<accession>A0ABS5Z6F4</accession>
<dbReference type="InterPro" id="IPR036380">
    <property type="entry name" value="Isochorismatase-like_sf"/>
</dbReference>
<keyword evidence="4" id="KW-1185">Reference proteome</keyword>
<evidence type="ECO:0000313" key="3">
    <source>
        <dbReference type="EMBL" id="MBU2709629.1"/>
    </source>
</evidence>
<dbReference type="RefSeq" id="WP_215817799.1">
    <property type="nucleotide sequence ID" value="NZ_JAGSOY010000002.1"/>
</dbReference>
<dbReference type="InterPro" id="IPR050272">
    <property type="entry name" value="Isochorismatase-like_hydrls"/>
</dbReference>
<evidence type="ECO:0000313" key="4">
    <source>
        <dbReference type="Proteomes" id="UP000690515"/>
    </source>
</evidence>
<dbReference type="InterPro" id="IPR000868">
    <property type="entry name" value="Isochorismatase-like_dom"/>
</dbReference>
<dbReference type="CDD" id="cd00431">
    <property type="entry name" value="cysteine_hydrolases"/>
    <property type="match status" value="1"/>
</dbReference>
<dbReference type="GO" id="GO:0016787">
    <property type="term" value="F:hydrolase activity"/>
    <property type="evidence" value="ECO:0007669"/>
    <property type="project" value="UniProtKB-KW"/>
</dbReference>
<dbReference type="Gene3D" id="3.40.50.850">
    <property type="entry name" value="Isochorismatase-like"/>
    <property type="match status" value="1"/>
</dbReference>
<protein>
    <submittedName>
        <fullName evidence="3">Cysteine hydrolase</fullName>
    </submittedName>
</protein>
<gene>
    <name evidence="3" type="ORF">KCG35_01005</name>
</gene>
<organism evidence="3 4">
    <name type="scientific">Zooshikella harenae</name>
    <dbReference type="NCBI Taxonomy" id="2827238"/>
    <lineage>
        <taxon>Bacteria</taxon>
        <taxon>Pseudomonadati</taxon>
        <taxon>Pseudomonadota</taxon>
        <taxon>Gammaproteobacteria</taxon>
        <taxon>Oceanospirillales</taxon>
        <taxon>Zooshikellaceae</taxon>
        <taxon>Zooshikella</taxon>
    </lineage>
</organism>